<dbReference type="GO" id="GO:0051056">
    <property type="term" value="P:regulation of small GTPase mediated signal transduction"/>
    <property type="evidence" value="ECO:0007669"/>
    <property type="project" value="InterPro"/>
</dbReference>
<dbReference type="OrthoDB" id="2499658at2759"/>
<dbReference type="PROSITE" id="PS50085">
    <property type="entry name" value="RAPGAP"/>
    <property type="match status" value="1"/>
</dbReference>
<dbReference type="InterPro" id="IPR000331">
    <property type="entry name" value="Rap/Ran_GAP_dom"/>
</dbReference>
<protein>
    <submittedName>
        <fullName evidence="5">Rap1 GTPase-activating protein 1-like</fullName>
    </submittedName>
</protein>
<keyword evidence="1" id="KW-0343">GTPase activation</keyword>
<dbReference type="GeneID" id="109469934"/>
<evidence type="ECO:0000313" key="5">
    <source>
        <dbReference type="RefSeq" id="XP_019624254.1"/>
    </source>
</evidence>
<sequence>MATKDASTPASASGAAALESSTDTDEDDSPQHSCSLTATTTSNPGKRWGRRRQSYTEQKRKKQQQQQHDKHKCMEGDIELFRGMKKMCLKRRSMKKRSPQVRRCREACTCPVHNIQPSGAFWIECSGREGTSPEETCDRDADPNSVPDAKTAFALEPTEEEQYREHLYGKQHWIYYASDADIGPVVLALRPEQGHERETIRVQVRTSAQALVGLVPFSALCADRYDADRLAAALGEEMGVTGLHSVNHPLAPEQLVRLDDELEKTDFKVGVLYVKEGQTTEEEIFANTCSSELFDEFLGNLGERVNLKGFDGYCGGLDRSGDLTGETSVYTEWRGLRLMFHVCTLLPHDPADSQQVQRKRHIGNDLVCVVFLAATRTSFNPSVIQSHFLHTYIVVQADPEQRPPQYKVSVVSRNEVSPYGPPLTERHIFSSDSTFREWLLTKIVNGERACYSSPKLASMRERTRRHLLEELVRDFSEQNEIMKQGNPLFGNRKSTLLPDSVQQDVRKVDELSTDFATAFSANMAGVCDVTFIVGQERARVHGVRAILVLRNRVFRDMLFVRTDKKEKAGSSSSSPRSPTARRPSLSAPASPVSKSKNPLHRVLNLTKSGEQLRTSHDGSSKKLDRKSPTNFSWPRTPQLPKTVKALADLGRAASTSTIPSKPAVPPSDEYRIPDFDPAVFSTLLCYLHTGTCTISPDVLPGLAAAADRFEVKDLKKACLRYTSKYLTTENVWPMFHNVQRYMTHKTTRHVFEEALHQVVDKNLPQILRRPEFVSLPDDVKFTIVERIGQSYSKQSRDTVACEGQVSSATMRLDDL</sequence>
<dbReference type="InterPro" id="IPR050989">
    <property type="entry name" value="Rap1_Ran_GAP"/>
</dbReference>
<dbReference type="RefSeq" id="XP_019624254.1">
    <property type="nucleotide sequence ID" value="XM_019768695.1"/>
</dbReference>
<dbReference type="PANTHER" id="PTHR15711:SF25">
    <property type="entry name" value="RADISH, ISOFORM I"/>
    <property type="match status" value="1"/>
</dbReference>
<feature type="compositionally biased region" description="Polar residues" evidence="2">
    <location>
        <begin position="31"/>
        <end position="44"/>
    </location>
</feature>
<dbReference type="GO" id="GO:0005737">
    <property type="term" value="C:cytoplasm"/>
    <property type="evidence" value="ECO:0007669"/>
    <property type="project" value="TreeGrafter"/>
</dbReference>
<feature type="compositionally biased region" description="Basic and acidic residues" evidence="2">
    <location>
        <begin position="613"/>
        <end position="627"/>
    </location>
</feature>
<feature type="compositionally biased region" description="Low complexity" evidence="2">
    <location>
        <begin position="1"/>
        <end position="21"/>
    </location>
</feature>
<evidence type="ECO:0000313" key="4">
    <source>
        <dbReference type="Proteomes" id="UP000515135"/>
    </source>
</evidence>
<dbReference type="AlphaFoldDB" id="A0A6P4YRC6"/>
<dbReference type="SUPFAM" id="SSF111347">
    <property type="entry name" value="Rap/Ran-GAP"/>
    <property type="match status" value="1"/>
</dbReference>
<evidence type="ECO:0000256" key="1">
    <source>
        <dbReference type="ARBA" id="ARBA00022468"/>
    </source>
</evidence>
<dbReference type="SUPFAM" id="SSF54695">
    <property type="entry name" value="POZ domain"/>
    <property type="match status" value="1"/>
</dbReference>
<accession>A0A6P4YRC6</accession>
<dbReference type="PANTHER" id="PTHR15711">
    <property type="entry name" value="RAP GTPASE-ACTIVATING PROTEIN"/>
    <property type="match status" value="1"/>
</dbReference>
<dbReference type="InterPro" id="IPR011333">
    <property type="entry name" value="SKP1/BTB/POZ_sf"/>
</dbReference>
<dbReference type="Gene3D" id="3.40.50.11210">
    <property type="entry name" value="Rap/Ran-GAP"/>
    <property type="match status" value="1"/>
</dbReference>
<dbReference type="Gene3D" id="3.30.710.10">
    <property type="entry name" value="Potassium Channel Kv1.1, Chain A"/>
    <property type="match status" value="1"/>
</dbReference>
<evidence type="ECO:0000256" key="2">
    <source>
        <dbReference type="SAM" id="MobiDB-lite"/>
    </source>
</evidence>
<feature type="region of interest" description="Disordered" evidence="2">
    <location>
        <begin position="1"/>
        <end position="76"/>
    </location>
</feature>
<evidence type="ECO:0000259" key="3">
    <source>
        <dbReference type="PROSITE" id="PS50085"/>
    </source>
</evidence>
<dbReference type="Pfam" id="PF02145">
    <property type="entry name" value="Rap_GAP"/>
    <property type="match status" value="1"/>
</dbReference>
<dbReference type="KEGG" id="bbel:109469934"/>
<reference evidence="5" key="1">
    <citation type="submission" date="2025-08" db="UniProtKB">
        <authorList>
            <consortium name="RefSeq"/>
        </authorList>
    </citation>
    <scope>IDENTIFICATION</scope>
    <source>
        <tissue evidence="5">Gonad</tissue>
    </source>
</reference>
<feature type="region of interest" description="Disordered" evidence="2">
    <location>
        <begin position="564"/>
        <end position="637"/>
    </location>
</feature>
<dbReference type="Gene3D" id="6.10.140.210">
    <property type="match status" value="1"/>
</dbReference>
<keyword evidence="4" id="KW-1185">Reference proteome</keyword>
<feature type="domain" description="Rap-GAP" evidence="3">
    <location>
        <begin position="255"/>
        <end position="471"/>
    </location>
</feature>
<proteinExistence type="predicted"/>
<dbReference type="Pfam" id="PF00651">
    <property type="entry name" value="BTB"/>
    <property type="match status" value="1"/>
</dbReference>
<dbReference type="InterPro" id="IPR000210">
    <property type="entry name" value="BTB/POZ_dom"/>
</dbReference>
<dbReference type="GO" id="GO:0005096">
    <property type="term" value="F:GTPase activator activity"/>
    <property type="evidence" value="ECO:0007669"/>
    <property type="project" value="UniProtKB-KW"/>
</dbReference>
<dbReference type="SMART" id="SM00225">
    <property type="entry name" value="BTB"/>
    <property type="match status" value="1"/>
</dbReference>
<dbReference type="FunFam" id="3.40.50.11210:FF:000001">
    <property type="entry name" value="Ral GTPase-activating protein subunit alpha-1 isoform 1"/>
    <property type="match status" value="1"/>
</dbReference>
<dbReference type="InterPro" id="IPR035974">
    <property type="entry name" value="Rap/Ran-GAP_sf"/>
</dbReference>
<feature type="compositionally biased region" description="Low complexity" evidence="2">
    <location>
        <begin position="569"/>
        <end position="596"/>
    </location>
</feature>
<gene>
    <name evidence="5" type="primary">LOC109469934</name>
</gene>
<name>A0A6P4YRC6_BRABE</name>
<dbReference type="Pfam" id="PF21022">
    <property type="entry name" value="Rap-GAP_dimer"/>
    <property type="match status" value="1"/>
</dbReference>
<dbReference type="Proteomes" id="UP000515135">
    <property type="component" value="Unplaced"/>
</dbReference>
<feature type="compositionally biased region" description="Basic residues" evidence="2">
    <location>
        <begin position="47"/>
        <end position="63"/>
    </location>
</feature>
<organism evidence="4 5">
    <name type="scientific">Branchiostoma belcheri</name>
    <name type="common">Amphioxus</name>
    <dbReference type="NCBI Taxonomy" id="7741"/>
    <lineage>
        <taxon>Eukaryota</taxon>
        <taxon>Metazoa</taxon>
        <taxon>Chordata</taxon>
        <taxon>Cephalochordata</taxon>
        <taxon>Leptocardii</taxon>
        <taxon>Amphioxiformes</taxon>
        <taxon>Branchiostomatidae</taxon>
        <taxon>Branchiostoma</taxon>
    </lineage>
</organism>